<evidence type="ECO:0000313" key="2">
    <source>
        <dbReference type="Proteomes" id="UP000184241"/>
    </source>
</evidence>
<dbReference type="InterPro" id="IPR027365">
    <property type="entry name" value="GNAT_acetyltra_YdfB-like"/>
</dbReference>
<keyword evidence="1" id="KW-0808">Transferase</keyword>
<dbReference type="PANTHER" id="PTHR31143">
    <property type="match status" value="1"/>
</dbReference>
<dbReference type="GO" id="GO:0016740">
    <property type="term" value="F:transferase activity"/>
    <property type="evidence" value="ECO:0007669"/>
    <property type="project" value="UniProtKB-KW"/>
</dbReference>
<reference evidence="1 2" key="1">
    <citation type="submission" date="2016-11" db="EMBL/GenBank/DDBJ databases">
        <authorList>
            <person name="Jaros S."/>
            <person name="Januszkiewicz K."/>
            <person name="Wedrychowicz H."/>
        </authorList>
    </citation>
    <scope>NUCLEOTIDE SEQUENCE [LARGE SCALE GENOMIC DNA]</scope>
    <source>
        <strain evidence="1 2">DSM 6191</strain>
    </source>
</reference>
<dbReference type="AlphaFoldDB" id="A0A1M5UL89"/>
<dbReference type="InterPro" id="IPR016181">
    <property type="entry name" value="Acyl_CoA_acyltransferase"/>
</dbReference>
<gene>
    <name evidence="1" type="ORF">SAMN02745941_00560</name>
</gene>
<proteinExistence type="predicted"/>
<dbReference type="Gene3D" id="3.40.630.30">
    <property type="match status" value="1"/>
</dbReference>
<dbReference type="EMBL" id="FQXU01000003">
    <property type="protein sequence ID" value="SHH63636.1"/>
    <property type="molecule type" value="Genomic_DNA"/>
</dbReference>
<accession>A0A1M5UL89</accession>
<organism evidence="1 2">
    <name type="scientific">Clostridium intestinale DSM 6191</name>
    <dbReference type="NCBI Taxonomy" id="1121320"/>
    <lineage>
        <taxon>Bacteria</taxon>
        <taxon>Bacillati</taxon>
        <taxon>Bacillota</taxon>
        <taxon>Clostridia</taxon>
        <taxon>Eubacteriales</taxon>
        <taxon>Clostridiaceae</taxon>
        <taxon>Clostridium</taxon>
    </lineage>
</organism>
<protein>
    <submittedName>
        <fullName evidence="1">GNAT acetyltransferase</fullName>
    </submittedName>
</protein>
<dbReference type="RefSeq" id="WP_242950036.1">
    <property type="nucleotide sequence ID" value="NZ_FQXU01000003.1"/>
</dbReference>
<name>A0A1M5UL89_9CLOT</name>
<dbReference type="PANTHER" id="PTHR31143:SF2">
    <property type="entry name" value="FR47-LIKE DOMAIN-CONTAINING PROTEIN-RELATED"/>
    <property type="match status" value="1"/>
</dbReference>
<dbReference type="SUPFAM" id="SSF55729">
    <property type="entry name" value="Acyl-CoA N-acyltransferases (Nat)"/>
    <property type="match status" value="1"/>
</dbReference>
<dbReference type="Proteomes" id="UP000184241">
    <property type="component" value="Unassembled WGS sequence"/>
</dbReference>
<sequence length="290" mass="33470">MKNQMILVQVAQYEDIIKKLKEIPFNTMFACAVLESKTPGSVFVDNIYEPKTFYIANFYGMSLLFGETENEAFNQSLSDYMLNVVPHRIKPEWLQVYPDKWNDKLKQILNNRIIDYSALKEPYTKKDLDIFIEKNRKNHLIKWTRINLKYKEFNVNSEPPAKYSLKQIDSDIYDNIEGVVIPKYLWNSKEQFLSDGIGYALMKGDDIVSIAFSSCIIGNYLEIGVETSKSYRGMGLGKYACIGMLNFCKNNNYVPVWACHKENVGSYKLAKSIGFEECAAIPYYELVSSN</sequence>
<evidence type="ECO:0000313" key="1">
    <source>
        <dbReference type="EMBL" id="SHH63636.1"/>
    </source>
</evidence>
<dbReference type="Pfam" id="PF12746">
    <property type="entry name" value="GNAT_acetyltran"/>
    <property type="match status" value="1"/>
</dbReference>